<feature type="region of interest" description="Disordered" evidence="30">
    <location>
        <begin position="1209"/>
        <end position="1230"/>
    </location>
</feature>
<dbReference type="SMART" id="SM00238">
    <property type="entry name" value="BIR"/>
    <property type="match status" value="1"/>
</dbReference>
<feature type="region of interest" description="Disordered" evidence="30">
    <location>
        <begin position="1676"/>
        <end position="1771"/>
    </location>
</feature>
<evidence type="ECO:0000313" key="32">
    <source>
        <dbReference type="EMBL" id="CAH1791767.1"/>
    </source>
</evidence>
<evidence type="ECO:0000256" key="12">
    <source>
        <dbReference type="ARBA" id="ARBA00022703"/>
    </source>
</evidence>
<feature type="region of interest" description="Disordered" evidence="30">
    <location>
        <begin position="2711"/>
        <end position="2734"/>
    </location>
</feature>
<dbReference type="FunFam" id="1.10.1170.10:FF:000001">
    <property type="entry name" value="baculoviral IAP repeat-containing protein 6 isoform X1"/>
    <property type="match status" value="1"/>
</dbReference>
<dbReference type="InterPro" id="IPR036322">
    <property type="entry name" value="WD40_repeat_dom_sf"/>
</dbReference>
<keyword evidence="8" id="KW-0853">WD repeat</keyword>
<dbReference type="InterPro" id="IPR001370">
    <property type="entry name" value="BIR_rpt"/>
</dbReference>
<feature type="region of interest" description="Disordered" evidence="30">
    <location>
        <begin position="4049"/>
        <end position="4075"/>
    </location>
</feature>
<feature type="compositionally biased region" description="Acidic residues" evidence="30">
    <location>
        <begin position="2461"/>
        <end position="2477"/>
    </location>
</feature>
<feature type="compositionally biased region" description="Polar residues" evidence="30">
    <location>
        <begin position="1750"/>
        <end position="1762"/>
    </location>
</feature>
<dbReference type="GO" id="GO:0051301">
    <property type="term" value="P:cell division"/>
    <property type="evidence" value="ECO:0007669"/>
    <property type="project" value="UniProtKB-KW"/>
</dbReference>
<evidence type="ECO:0000256" key="15">
    <source>
        <dbReference type="ARBA" id="ARBA00022753"/>
    </source>
</evidence>
<keyword evidence="12" id="KW-0053">Apoptosis</keyword>
<feature type="region of interest" description="Disordered" evidence="30">
    <location>
        <begin position="4180"/>
        <end position="4211"/>
    </location>
</feature>
<evidence type="ECO:0000256" key="27">
    <source>
        <dbReference type="ARBA" id="ARBA00079718"/>
    </source>
</evidence>
<evidence type="ECO:0000256" key="21">
    <source>
        <dbReference type="ARBA" id="ARBA00023136"/>
    </source>
</evidence>
<dbReference type="InterPro" id="IPR016135">
    <property type="entry name" value="UBQ-conjugating_enzyme/RWD"/>
</dbReference>
<feature type="region of interest" description="Disordered" evidence="30">
    <location>
        <begin position="2461"/>
        <end position="2487"/>
    </location>
</feature>
<comment type="subcellular location">
    <subcellularLocation>
        <location evidence="4">Cytoplasm</location>
        <location evidence="4">Cytoskeleton</location>
        <location evidence="4">Microtubule organizing center</location>
        <location evidence="4">Centrosome</location>
    </subcellularLocation>
    <subcellularLocation>
        <location evidence="5">Cytoplasm</location>
        <location evidence="5">Cytoskeleton</location>
        <location evidence="5">Spindle pole</location>
    </subcellularLocation>
    <subcellularLocation>
        <location evidence="1">Endosome</location>
    </subcellularLocation>
    <subcellularLocation>
        <location evidence="2">Golgi apparatus</location>
        <location evidence="2">trans-Golgi network membrane</location>
    </subcellularLocation>
    <subcellularLocation>
        <location evidence="3">Midbody</location>
    </subcellularLocation>
</comment>
<organism evidence="32 33">
    <name type="scientific">Owenia fusiformis</name>
    <name type="common">Polychaete worm</name>
    <dbReference type="NCBI Taxonomy" id="6347"/>
    <lineage>
        <taxon>Eukaryota</taxon>
        <taxon>Metazoa</taxon>
        <taxon>Spiralia</taxon>
        <taxon>Lophotrochozoa</taxon>
        <taxon>Annelida</taxon>
        <taxon>Polychaeta</taxon>
        <taxon>Sedentaria</taxon>
        <taxon>Canalipalpata</taxon>
        <taxon>Sabellida</taxon>
        <taxon>Oweniida</taxon>
        <taxon>Oweniidae</taxon>
        <taxon>Owenia</taxon>
    </lineage>
</organism>
<dbReference type="GO" id="GO:0005634">
    <property type="term" value="C:nucleus"/>
    <property type="evidence" value="ECO:0007669"/>
    <property type="project" value="TreeGrafter"/>
</dbReference>
<feature type="compositionally biased region" description="Polar residues" evidence="30">
    <location>
        <begin position="3285"/>
        <end position="3295"/>
    </location>
</feature>
<evidence type="ECO:0000256" key="17">
    <source>
        <dbReference type="ARBA" id="ARBA00022786"/>
    </source>
</evidence>
<dbReference type="Gene3D" id="3.10.110.10">
    <property type="entry name" value="Ubiquitin Conjugating Enzyme"/>
    <property type="match status" value="1"/>
</dbReference>
<dbReference type="GO" id="GO:0005794">
    <property type="term" value="C:Golgi apparatus"/>
    <property type="evidence" value="ECO:0007669"/>
    <property type="project" value="UniProtKB-SubCell"/>
</dbReference>
<evidence type="ECO:0000256" key="30">
    <source>
        <dbReference type="SAM" id="MobiDB-lite"/>
    </source>
</evidence>
<evidence type="ECO:0000256" key="23">
    <source>
        <dbReference type="ARBA" id="ARBA00023306"/>
    </source>
</evidence>
<keyword evidence="23" id="KW-0131">Cell cycle</keyword>
<gene>
    <name evidence="32" type="ORF">OFUS_LOCUS16816</name>
</gene>
<evidence type="ECO:0000256" key="8">
    <source>
        <dbReference type="ARBA" id="ARBA00022574"/>
    </source>
</evidence>
<dbReference type="GO" id="GO:0046872">
    <property type="term" value="F:metal ion binding"/>
    <property type="evidence" value="ECO:0007669"/>
    <property type="project" value="UniProtKB-KW"/>
</dbReference>
<feature type="region of interest" description="Disordered" evidence="30">
    <location>
        <begin position="3822"/>
        <end position="3847"/>
    </location>
</feature>
<dbReference type="Proteomes" id="UP000749559">
    <property type="component" value="Unassembled WGS sequence"/>
</dbReference>
<feature type="region of interest" description="Disordered" evidence="30">
    <location>
        <begin position="2193"/>
        <end position="2217"/>
    </location>
</feature>
<feature type="compositionally biased region" description="Polar residues" evidence="30">
    <location>
        <begin position="3080"/>
        <end position="3089"/>
    </location>
</feature>
<keyword evidence="22" id="KW-0206">Cytoskeleton</keyword>
<dbReference type="InterPro" id="IPR022103">
    <property type="entry name" value="BIRC6"/>
</dbReference>
<dbReference type="PANTHER" id="PTHR46116">
    <property type="entry name" value="(E3-INDEPENDENT) E2 UBIQUITIN-CONJUGATING ENZYME"/>
    <property type="match status" value="1"/>
</dbReference>
<feature type="region of interest" description="Disordered" evidence="30">
    <location>
        <begin position="3047"/>
        <end position="3103"/>
    </location>
</feature>
<keyword evidence="9" id="KW-0132">Cell division</keyword>
<feature type="coiled-coil region" evidence="29">
    <location>
        <begin position="2247"/>
        <end position="2304"/>
    </location>
</feature>
<dbReference type="GO" id="GO:0000922">
    <property type="term" value="C:spindle pole"/>
    <property type="evidence" value="ECO:0007669"/>
    <property type="project" value="UniProtKB-SubCell"/>
</dbReference>
<evidence type="ECO:0000256" key="20">
    <source>
        <dbReference type="ARBA" id="ARBA00023034"/>
    </source>
</evidence>
<keyword evidence="10" id="KW-0808">Transferase</keyword>
<dbReference type="CDD" id="cd23810">
    <property type="entry name" value="UBCc_BIRC6"/>
    <property type="match status" value="1"/>
</dbReference>
<dbReference type="GO" id="GO:0042127">
    <property type="term" value="P:regulation of cell population proliferation"/>
    <property type="evidence" value="ECO:0007669"/>
    <property type="project" value="UniProtKB-ARBA"/>
</dbReference>
<feature type="region of interest" description="Disordered" evidence="30">
    <location>
        <begin position="1522"/>
        <end position="1550"/>
    </location>
</feature>
<dbReference type="InterPro" id="IPR000608">
    <property type="entry name" value="UBC"/>
</dbReference>
<feature type="compositionally biased region" description="Polar residues" evidence="30">
    <location>
        <begin position="396"/>
        <end position="428"/>
    </location>
</feature>
<feature type="region of interest" description="Disordered" evidence="30">
    <location>
        <begin position="960"/>
        <end position="979"/>
    </location>
</feature>
<keyword evidence="18" id="KW-0862">Zinc</keyword>
<feature type="compositionally biased region" description="Low complexity" evidence="30">
    <location>
        <begin position="3831"/>
        <end position="3847"/>
    </location>
</feature>
<comment type="caution">
    <text evidence="32">The sequence shown here is derived from an EMBL/GenBank/DDBJ whole genome shotgun (WGS) entry which is preliminary data.</text>
</comment>
<keyword evidence="33" id="KW-1185">Reference proteome</keyword>
<dbReference type="SMART" id="SM00212">
    <property type="entry name" value="UBCc"/>
    <property type="match status" value="1"/>
</dbReference>
<dbReference type="Pfam" id="PF00179">
    <property type="entry name" value="UQ_con"/>
    <property type="match status" value="1"/>
</dbReference>
<evidence type="ECO:0000256" key="22">
    <source>
        <dbReference type="ARBA" id="ARBA00023212"/>
    </source>
</evidence>
<keyword evidence="19" id="KW-0832">Ubl conjugation</keyword>
<keyword evidence="11" id="KW-0646">Protease inhibitor</keyword>
<evidence type="ECO:0000256" key="19">
    <source>
        <dbReference type="ARBA" id="ARBA00022843"/>
    </source>
</evidence>
<keyword evidence="17" id="KW-0833">Ubl conjugation pathway</keyword>
<keyword evidence="13" id="KW-0479">Metal-binding</keyword>
<feature type="compositionally biased region" description="Basic and acidic residues" evidence="30">
    <location>
        <begin position="1217"/>
        <end position="1227"/>
    </location>
</feature>
<dbReference type="FunFam" id="3.10.110.10:FF:000014">
    <property type="entry name" value="Baculoviral IAP repeat-containing protein 6"/>
    <property type="match status" value="1"/>
</dbReference>
<dbReference type="PROSITE" id="PS50127">
    <property type="entry name" value="UBC_2"/>
    <property type="match status" value="1"/>
</dbReference>
<evidence type="ECO:0000259" key="31">
    <source>
        <dbReference type="PROSITE" id="PS50127"/>
    </source>
</evidence>
<dbReference type="SUPFAM" id="SSF54495">
    <property type="entry name" value="UBC-like"/>
    <property type="match status" value="1"/>
</dbReference>
<feature type="region of interest" description="Disordered" evidence="30">
    <location>
        <begin position="2503"/>
        <end position="2523"/>
    </location>
</feature>
<feature type="region of interest" description="Disordered" evidence="30">
    <location>
        <begin position="5090"/>
        <end position="5156"/>
    </location>
</feature>
<evidence type="ECO:0000313" key="33">
    <source>
        <dbReference type="Proteomes" id="UP000749559"/>
    </source>
</evidence>
<evidence type="ECO:0000256" key="25">
    <source>
        <dbReference type="ARBA" id="ARBA00069601"/>
    </source>
</evidence>
<feature type="compositionally biased region" description="Polar residues" evidence="30">
    <location>
        <begin position="967"/>
        <end position="979"/>
    </location>
</feature>
<feature type="region of interest" description="Disordered" evidence="30">
    <location>
        <begin position="4648"/>
        <end position="4669"/>
    </location>
</feature>
<dbReference type="SUPFAM" id="SSF57924">
    <property type="entry name" value="Inhibitor of apoptosis (IAP) repeat"/>
    <property type="match status" value="1"/>
</dbReference>
<evidence type="ECO:0000256" key="28">
    <source>
        <dbReference type="ARBA" id="ARBA00081222"/>
    </source>
</evidence>
<feature type="compositionally biased region" description="Basic and acidic residues" evidence="30">
    <location>
        <begin position="4090"/>
        <end position="4100"/>
    </location>
</feature>
<keyword evidence="6" id="KW-0963">Cytoplasm</keyword>
<feature type="compositionally biased region" description="Low complexity" evidence="30">
    <location>
        <begin position="3055"/>
        <end position="3072"/>
    </location>
</feature>
<dbReference type="GO" id="GO:0004869">
    <property type="term" value="F:cysteine-type endopeptidase inhibitor activity"/>
    <property type="evidence" value="ECO:0007669"/>
    <property type="project" value="TreeGrafter"/>
</dbReference>
<keyword evidence="21" id="KW-0472">Membrane</keyword>
<dbReference type="Gene3D" id="1.10.1170.10">
    <property type="entry name" value="Inhibitor Of Apoptosis Protein (2mihbC-IAP-1), Chain A"/>
    <property type="match status" value="1"/>
</dbReference>
<feature type="compositionally biased region" description="Low complexity" evidence="30">
    <location>
        <begin position="1531"/>
        <end position="1546"/>
    </location>
</feature>
<evidence type="ECO:0000256" key="3">
    <source>
        <dbReference type="ARBA" id="ARBA00004214"/>
    </source>
</evidence>
<dbReference type="GO" id="GO:0016567">
    <property type="term" value="P:protein ubiquitination"/>
    <property type="evidence" value="ECO:0007669"/>
    <property type="project" value="UniProtKB-ARBA"/>
</dbReference>
<comment type="similarity">
    <text evidence="24">Belongs to the BIRC6 family.</text>
</comment>
<evidence type="ECO:0000256" key="5">
    <source>
        <dbReference type="ARBA" id="ARBA00004647"/>
    </source>
</evidence>
<dbReference type="Pfam" id="PF12356">
    <property type="entry name" value="BIRC6"/>
    <property type="match status" value="1"/>
</dbReference>
<dbReference type="GO" id="GO:0043066">
    <property type="term" value="P:negative regulation of apoptotic process"/>
    <property type="evidence" value="ECO:0007669"/>
    <property type="project" value="UniProtKB-ARBA"/>
</dbReference>
<dbReference type="OrthoDB" id="2196114at2759"/>
<dbReference type="Pfam" id="PF00653">
    <property type="entry name" value="BIR"/>
    <property type="match status" value="1"/>
</dbReference>
<dbReference type="CDD" id="cd00022">
    <property type="entry name" value="BIR"/>
    <property type="match status" value="1"/>
</dbReference>
<keyword evidence="29" id="KW-0175">Coiled coil</keyword>
<feature type="compositionally biased region" description="Polar residues" evidence="30">
    <location>
        <begin position="1684"/>
        <end position="1694"/>
    </location>
</feature>
<dbReference type="SUPFAM" id="SSF50978">
    <property type="entry name" value="WD40 repeat-like"/>
    <property type="match status" value="1"/>
</dbReference>
<evidence type="ECO:0000256" key="9">
    <source>
        <dbReference type="ARBA" id="ARBA00022618"/>
    </source>
</evidence>
<dbReference type="GO" id="GO:0005813">
    <property type="term" value="C:centrosome"/>
    <property type="evidence" value="ECO:0007669"/>
    <property type="project" value="UniProtKB-SubCell"/>
</dbReference>
<reference evidence="32" key="1">
    <citation type="submission" date="2022-03" db="EMBL/GenBank/DDBJ databases">
        <authorList>
            <person name="Martin C."/>
        </authorList>
    </citation>
    <scope>NUCLEOTIDE SEQUENCE</scope>
</reference>
<dbReference type="PROSITE" id="PS50143">
    <property type="entry name" value="BIR_REPEAT_2"/>
    <property type="match status" value="1"/>
</dbReference>
<dbReference type="GO" id="GO:0006915">
    <property type="term" value="P:apoptotic process"/>
    <property type="evidence" value="ECO:0007669"/>
    <property type="project" value="UniProtKB-KW"/>
</dbReference>
<feature type="compositionally biased region" description="Low complexity" evidence="30">
    <location>
        <begin position="4183"/>
        <end position="4195"/>
    </location>
</feature>
<feature type="region of interest" description="Disordered" evidence="30">
    <location>
        <begin position="3285"/>
        <end position="3304"/>
    </location>
</feature>
<feature type="domain" description="UBC core" evidence="31">
    <location>
        <begin position="4722"/>
        <end position="4889"/>
    </location>
</feature>
<dbReference type="GO" id="GO:0032465">
    <property type="term" value="P:regulation of cytokinesis"/>
    <property type="evidence" value="ECO:0007669"/>
    <property type="project" value="InterPro"/>
</dbReference>
<keyword evidence="7" id="KW-0597">Phosphoprotein</keyword>
<keyword evidence="20" id="KW-0333">Golgi apparatus</keyword>
<evidence type="ECO:0000256" key="11">
    <source>
        <dbReference type="ARBA" id="ARBA00022690"/>
    </source>
</evidence>
<evidence type="ECO:0000256" key="16">
    <source>
        <dbReference type="ARBA" id="ARBA00022776"/>
    </source>
</evidence>
<feature type="region of interest" description="Disordered" evidence="30">
    <location>
        <begin position="4090"/>
        <end position="4117"/>
    </location>
</feature>
<proteinExistence type="inferred from homology"/>
<dbReference type="GO" id="GO:0030496">
    <property type="term" value="C:midbody"/>
    <property type="evidence" value="ECO:0007669"/>
    <property type="project" value="UniProtKB-SubCell"/>
</dbReference>
<feature type="region of interest" description="Disordered" evidence="30">
    <location>
        <begin position="3733"/>
        <end position="3752"/>
    </location>
</feature>
<evidence type="ECO:0000256" key="7">
    <source>
        <dbReference type="ARBA" id="ARBA00022553"/>
    </source>
</evidence>
<evidence type="ECO:0000256" key="13">
    <source>
        <dbReference type="ARBA" id="ARBA00022723"/>
    </source>
</evidence>
<evidence type="ECO:0000256" key="10">
    <source>
        <dbReference type="ARBA" id="ARBA00022679"/>
    </source>
</evidence>
<name>A0A8J1XVH7_OWEFU</name>
<evidence type="ECO:0000256" key="24">
    <source>
        <dbReference type="ARBA" id="ARBA00060909"/>
    </source>
</evidence>
<protein>
    <recommendedName>
        <fullName evidence="25">Dual E2 ubiquitin-conjugating enzyme/E3 ubiquitin-protein ligase BIRC6</fullName>
    </recommendedName>
    <alternativeName>
        <fullName evidence="28">BIR repeat-containing ubiquitin-conjugating enzyme</fullName>
    </alternativeName>
    <alternativeName>
        <fullName evidence="27">Baculoviral IAP repeat-containing protein 6</fullName>
    </alternativeName>
    <alternativeName>
        <fullName evidence="26">Ubiquitin-conjugating BIR domain enzyme apollon</fullName>
    </alternativeName>
</protein>
<feature type="region of interest" description="Disordered" evidence="30">
    <location>
        <begin position="708"/>
        <end position="727"/>
    </location>
</feature>
<evidence type="ECO:0000256" key="1">
    <source>
        <dbReference type="ARBA" id="ARBA00004177"/>
    </source>
</evidence>
<keyword evidence="15" id="KW-0967">Endosome</keyword>
<feature type="region of interest" description="Disordered" evidence="30">
    <location>
        <begin position="5021"/>
        <end position="5073"/>
    </location>
</feature>
<evidence type="ECO:0000256" key="2">
    <source>
        <dbReference type="ARBA" id="ARBA00004198"/>
    </source>
</evidence>
<keyword evidence="14" id="KW-0677">Repeat</keyword>
<dbReference type="GO" id="GO:0004842">
    <property type="term" value="F:ubiquitin-protein transferase activity"/>
    <property type="evidence" value="ECO:0007669"/>
    <property type="project" value="InterPro"/>
</dbReference>
<evidence type="ECO:0000256" key="26">
    <source>
        <dbReference type="ARBA" id="ARBA00075349"/>
    </source>
</evidence>
<feature type="compositionally biased region" description="Polar residues" evidence="30">
    <location>
        <begin position="1718"/>
        <end position="1730"/>
    </location>
</feature>
<evidence type="ECO:0000256" key="4">
    <source>
        <dbReference type="ARBA" id="ARBA00004300"/>
    </source>
</evidence>
<feature type="compositionally biased region" description="Basic and acidic residues" evidence="30">
    <location>
        <begin position="708"/>
        <end position="723"/>
    </location>
</feature>
<evidence type="ECO:0000256" key="29">
    <source>
        <dbReference type="SAM" id="Coils"/>
    </source>
</evidence>
<sequence length="5156" mass="564046">MADPDEWFVGEDGILSVGRPTTGLTYHSSLHTLLVTTKDHAIQVLDVTTGVILQNADFSESNSGNMQCTYLAEKDRVVFTDCKALGVRRDFNGVLLLETALQTPVGKTDDVVKVELPLPEAGHLLHLLVTAELQGVEYVEDLLKELEKEIDATRESTKHNLKVAKWSTVCLKLPHAWLKTVCSALVAEMKRLHHYEPGLSVASAVSDRLGYLLVGGKDEVNNGPVDRLNMYSEAARRDTFGKWPHMNYKWALPDPMAQAGFYHQPNSTGDDRAMCFTCNVCLVCWEPTDEPWSEHERHSPSCPFVKGEYTQNVPLSVTYATGPAMLHGTLEDKITVVGRTSDDNYIATSTQNGNIVVWSMERVLKKHVQFNIDPQDGVVREVLKKSLGEESGSSSNITEDSTGGSTSAEQATQDLSSASNMAQSTEGNASHDECNTVEAATQPVDSNKGVAKIIELTGAWQTSQLVGEETVEIPLGDNDRKAIKEALACERSRPSEDVIVSALCVVAGGRDVPPSSLTQQPARPALISGVQFRTTPPPPPTVDTVNTSTGEEVAALNEVNQAISEDNICEIIPSRSDSPKPELKPYLVVHDILGSKPPSSKVKASEMKIKPPSSGMVSGLQDLYMHMQDMSDMEDNDMELSEISGIHPQTITPTIVSKFGGGVTPSTTFGTGSSNVSKFGNVVETKVTIPKQKEVTLSKTNFELHNSVCDDKNSKSKKKETSDKSTNTLPVGVTYKDGKIVQCLQLKKCFQPGFSISSVVPLPGGKHVMVTNVPQCVQDSMGDGDTRSTDTEITDWESKCSCAGIEDQGGCVWVYSMDYTGDVVTLKPEPTRQFPIDSIGSSITSTLILPSDIASGVEDDDMGGKGVDPEGEDGLDVGGQIAVTTYDGRVQIRSLNSWSVLAEMKPTEEEDKFISLAFCSGVDRLCAATKNGKLHFYMIGPQIPEFSEIDMLEHSSPVRERQRDSHTFATSTVTKSQSVPKVTSGDDLLVNQPLTAEVLHTLHNLTQFENLMPRFSATVPPCWTEIQQEQQQRRHPQHLQQQGEATQHTRTWRLQPDGNTWDEHLFEVVLPKPCCVGHIDLKLTFHQLRSTPPALRVTLLKQNISSLGRHPNSPTLPEVYPEMTPVDVDQKINFENLEEPKVTKLHSGFSAEFLEKHNAEVLCGPVDVGPCVDLSGHNAVISLTSPMLLKVKSRSFLVHLKVLETTQKSSQEAAASAEKEKPSESSAKKKKKEKTFKSLFDNFEYPGFSAVERLSPQPSKKVVESLRGCNWIQELSITIRKAKKSTVAKDRIQRCAMLDTTSFYEQLLLTVCDSDTRVSHQSSLAYRQNTALDILCWITALQMNHPADSGDQHSSVIYTIQSNLNGLIKACFIDNGRTVAHRCARLLALCMEFTKGSDDPDMAPAFNFSLLVALLECLPMIPRAKSAGSLHWYFMLLNRVKCMDAGVTGQRCAELLAQVASSYHERLNPLHSILKARYGLYGSPLDIEMFDTEPPPVLKTSNSSNSPSTYASIVQNNNNNLGSLVNDNFPTTSAGTTSSNNNNNVGGPQGFDEVDFRDLLSLSGDKGKKQGEKGTIQCYGLLEVEPLHFTCHATSDGTRMERLDSTGIVSNVSGTSGLSGTINFAEGLPNVSQAGAALMSLSTAMASAEQQLSQLQQKQQQLIKLQYQKQKLEQKLAETKAGGPSTSQPYSYSTDLMPPTPKNTPFFMTPPVTPPNEAWTSGLGTYSTETDIGKPPSGPSSSQGSGKATPKSSVSKSESGQLCNVPLPNTQQLLQPPPAQVLVIERMHSGARRFVVLDFGKPILLTDIIIPACADLASLSIDVWTHSEESDGQRLVVSTDIGLRSLIMNDLISPPICRYLKITIIGRYGGNATRSRIPIGSFYGNTFILPWESEKPQTGETTDGVSNQNFLDQSQILGHLATMINLQEDIQCRYSLARNRLESLLLGLDSTQNVNSHTTYYLSKGKRNEEDTKIFHAYNDCLQLQLQWNLAKHAMERLQETIGLNTPNHILANTGILIKQASVDHLRVISELLLNTILSMTSSTPTIPQPPVTLYTVFDLGFCEALFNKLCVCGSRQTQVTTGMLLVRLCGNQPWWGDFLGRALQQLYSTEQHLTFPQDRVFMLLSALAQKALTGNKGSDMIDSLLALLTKLLSPLTGEYQAYANSHGSLDLQLVGWLVLLLSRCLDSTQLATGASEDNGASGGKDKESTSTGTTTSISNRWDFVQGETAISNQQTVSKSNNLRQYRRRLQKRLMHHKQQLLDIQQAKKHFMSSQIEKSAIGLNKEAEAALKQQEAIFKKQLKQYSSKHYKDFMQIRRFECEVLKKLPKNGKTGTNGTTGEADGDLETLVVLPRDRCIPVVKGLINLLLSMDFTCNVDLFLVSCKVVAKVCMSCRPAVTLAEMMSQSELEKLLLRCTDLEHNHGNISWGGPWAGHAVSCLLQDVLEGEKIFPIVEETEIESEGVSEEEIAAMSEPDDATTPPEASETVEVTDDSIAHSISLPNIEESHLTQASGGDTSKDDSFKFDQESSLIVDMLLEDEQYDDITNMHLQDYITGNAGVSVSQTNNENVNVQVIQVQPAPGSETTDNTTTTYKSWTPWGPPNSSKLISNYTNHLSPKLQQSLKKYYSIANLSKQQEPPPLKTFYMDDKNPKMDKWRSKLTDLIVHKSSPPQGVSTAMDARLETGLDMRAELRLRVMQSLDVENVQSAITSPLPAVPSGGAQKNPRQQQSVTDDELGGINIVVRPPVSSTEMLSQCFSQLFTQLQLQRVNLDTILELWLTLNDETSLDDNNQVTFDPTRVPSIGLDEQAVTSLLAALAWSPSVAVRTWALAFRTLTLLANVKVSDRVGRDKWLATVMVADSNMRAVIVKFLSGSNPGGSSVAQNSCTQVGPSTVQAFHEFLVRLQLCVAEPSKSHLKESVLKLVFTLTTDRGAFHSGTGPIDAQCKLLEHILEQNFDNVDINNAISVIEAISALVHQHIISQEKVTCKSTSEGSVSARSCFGGLFSSMLRPVRSKSMFGDSFRDVLMCDLLKLVNILLQVELPGRGSNLTDQQRAESSVSSESAPDSTASVSQSDEEKQNGGSSSTDTGQTDEEKSENPTPVVQPIRIRSCTHFKDMKNPALTGKKACLADVILGHNHTMANLLQALACCHSNTMAMILGSSGLQGNIQENFTGIDPVSVGDGIFQILCTLNCRATSLELMLKPIHSYLSAGFQGGHRATGVCRLSEPLLWLFLRVLDCQYSLKIFLDMGGVAIVCRNLVESNRHIVSTNPSMISTLMQYLSSHNRQSGSSSKKPTSAPADSNGDGLQNFAPLGTISSSSPSAGPAEVLIQQLPPHRRNRSAAWSYHFYPDEAWVDLTIVLPCAILLKEVHIMPHVISLSTCPSSVAIEISRDGSIMMPICPPVVTNGLTSIKLQLHKPEVASMVTIRLHKPRDSTTIGLSQLMLLGHTAFGQDSSPRGTTIFTPSEDYVSKTSIGWLRMLHHCLTTAEDLQPYIASTAPGSRDLLNTCTALLVAPNSSMYASNIESVLLKIGLHSTELGIAVIDNLLRNMAQQDDQSESGGQPCLYGKVNGIANDSTIEILYQLGIKQNDGSQARVQAMLQWLGDSARIALQKSAIYPDDGWRESPRETSSFEILPSPAAAHVHCIAALLWHSQELGVVYDLHQVVTRDLLSCLYEWSTVLESGSSLKKAVDNVICSMCYIHPQYFSTLLEWMGIINSGNVIDVNITDDCKHPRQPESISQTDDSKEANAAARNSQPIILQEFSHMILDESHFGILATACQSPLAIKQLLYSGFPGVLAQGLMDFCAREVARCVDMMSPSSEEDVFKGGASSQTTPRSASRSSSSESYGLEKGVSITADLVSAVLQFLAEIGKESLVKDWLGSNDGNIFWPILLTMLCTSPPKTSNLNPAHPHRHKVLSSQQRSSIETSAIAFFSSVISCHTANQMLFAQVLCDVIRAQKIAPSNGQWGQAHLSGFTRRLFLQVLLEDEKILVCVRTSSRATSRRGSGGPASSLIQHPKFGTGHRYKNHYISLQSTCAETLAKLSDAPSLPNPLVEASKEKKSPSEETASSNELGIEIVENLSAAAGIHAKEKRDKTKDAPNLPPRPPTRRGRHSVLDGSRLTDALQIPVLSLCHKLLPGQHLPSDLTLAQLLTLLHNKGHPQGSMCLDFALKLKSKRGKSSLDPETPSSSDSSELSDSDQEPIPDSVLLDTTPFASPLQVFASLGGLALLAEHLPLLYPEITRQVSPPNSSKEVGGSTVPGSDWVTVESSDDIYEEIYEPIPTSTHAKTTRHATPTLPTIPPHSLVAFGLFLRLPGYADVLLKERKKAQCLLRLVLGVTDDGDGGHILSSPIATSLPTLPFHVLKTLFDTSPLTTDDGVLLRRMALDIGALHLILACLSVLSHQGPRTPIPGFHQEIILAATQAAMTVSNNNGAPTNKPELEKGQHYWAKGTGFGTGSTSSSWDAEQALLRQRSEEEHVTCLLQVFASYVWPQTDETKSAEVGREPVGHSENSGIPDNLPELLSQSCLVPAISSYLRNDSVLDMARHVPLYRALLELLRAISSCTVLVPLLLPLDDVASDNSTSIASLLMKMKGCVDTYASRLKGGNSKKGKDGKEEDDENEGLALLIPDIQQTANIVYASSEKCRKKSESDMDDSDESDAKGASSADVSLDQRYLTTIKELQFDTCEMVTDDDSGALKFVTPHHYQPNVKAAGTVNNAARSRRLAQEAVTLSTSLPLSYSSSVFVRCDEERLDIMKVLITGPVDTPYANGCFEFDVFFPQDYPNSPPLINLETTGNHSIRFNPNLYNDGKVCLSVLNTWHGRPEEKWNSQTSSFLQVLVSIQSLILVSEPYFNEPGYERSRGTPTGNASSREYDANIRQATVKWAMLEQIKNTKSCFKEVIHRHFWYKREEVCQQIDEWIEDLEANTSDKRTGRAVAHSLVALRRHYSQLKEEFAKMKIPSDIEDEVDDSSNDDVIDHMTKDKPVAKETAPSDSKKSVSELTVTLSSAPMIPISVEETSNVSVSNGPVEQKEEATDSPIPLTVSTHTTDIKPLQNGPVEPNDFTDSNKVTNPSINVKKLSEVKVLTMKTDKSDPPPVPDTTLPNTQSVSTSTEEAESSLTPVANHVGEEEQIEEAIDEIDGPLDYDDNGIYYY</sequence>
<evidence type="ECO:0000256" key="14">
    <source>
        <dbReference type="ARBA" id="ARBA00022737"/>
    </source>
</evidence>
<evidence type="ECO:0000256" key="6">
    <source>
        <dbReference type="ARBA" id="ARBA00022490"/>
    </source>
</evidence>
<dbReference type="EMBL" id="CAIIXF020000008">
    <property type="protein sequence ID" value="CAH1791767.1"/>
    <property type="molecule type" value="Genomic_DNA"/>
</dbReference>
<dbReference type="GO" id="GO:0005768">
    <property type="term" value="C:endosome"/>
    <property type="evidence" value="ECO:0007669"/>
    <property type="project" value="UniProtKB-SubCell"/>
</dbReference>
<keyword evidence="16" id="KW-0498">Mitosis</keyword>
<evidence type="ECO:0000256" key="18">
    <source>
        <dbReference type="ARBA" id="ARBA00022833"/>
    </source>
</evidence>
<accession>A0A8J1XVH7</accession>
<feature type="compositionally biased region" description="Acidic residues" evidence="30">
    <location>
        <begin position="5132"/>
        <end position="5150"/>
    </location>
</feature>
<feature type="region of interest" description="Disordered" evidence="30">
    <location>
        <begin position="386"/>
        <end position="432"/>
    </location>
</feature>
<feature type="region of interest" description="Disordered" evidence="30">
    <location>
        <begin position="1029"/>
        <end position="1049"/>
    </location>
</feature>
<dbReference type="PANTHER" id="PTHR46116:SF39">
    <property type="entry name" value="BACULOVIRAL IAP REPEAT-CONTAINING PROTEIN 6"/>
    <property type="match status" value="1"/>
</dbReference>